<dbReference type="PIRSF" id="PIRSF000412">
    <property type="entry name" value="SHMT"/>
    <property type="match status" value="1"/>
</dbReference>
<dbReference type="PROSITE" id="PS00096">
    <property type="entry name" value="SHMT"/>
    <property type="match status" value="1"/>
</dbReference>
<dbReference type="OMA" id="TQPFFSQ"/>
<dbReference type="FunCoup" id="A2EAE3">
    <property type="interactions" value="656"/>
</dbReference>
<keyword evidence="5 8" id="KW-0808">Transferase</keyword>
<dbReference type="GO" id="GO:0035999">
    <property type="term" value="P:tetrahydrofolate interconversion"/>
    <property type="evidence" value="ECO:0007669"/>
    <property type="project" value="UniProtKB-UniPathway"/>
</dbReference>
<dbReference type="VEuPathDB" id="TrichDB:TVAG_109540"/>
<evidence type="ECO:0000256" key="8">
    <source>
        <dbReference type="RuleBase" id="RU000585"/>
    </source>
</evidence>
<evidence type="ECO:0000256" key="2">
    <source>
        <dbReference type="ARBA" id="ARBA00004777"/>
    </source>
</evidence>
<evidence type="ECO:0000256" key="1">
    <source>
        <dbReference type="ARBA" id="ARBA00001933"/>
    </source>
</evidence>
<keyword evidence="6 7" id="KW-0663">Pyridoxal phosphate</keyword>
<proteinExistence type="inferred from homology"/>
<dbReference type="SMR" id="A2EAE3"/>
<comment type="function">
    <text evidence="8">Interconversion of serine and glycine.</text>
</comment>
<dbReference type="RefSeq" id="XP_001322593.1">
    <property type="nucleotide sequence ID" value="XM_001322558.1"/>
</dbReference>
<evidence type="ECO:0000256" key="6">
    <source>
        <dbReference type="ARBA" id="ARBA00022898"/>
    </source>
</evidence>
<dbReference type="SUPFAM" id="SSF53383">
    <property type="entry name" value="PLP-dependent transferases"/>
    <property type="match status" value="1"/>
</dbReference>
<dbReference type="InterPro" id="IPR015422">
    <property type="entry name" value="PyrdxlP-dep_Trfase_small"/>
</dbReference>
<dbReference type="PANTHER" id="PTHR11680:SF35">
    <property type="entry name" value="SERINE HYDROXYMETHYLTRANSFERASE 1"/>
    <property type="match status" value="1"/>
</dbReference>
<evidence type="ECO:0000256" key="5">
    <source>
        <dbReference type="ARBA" id="ARBA00022679"/>
    </source>
</evidence>
<dbReference type="InterPro" id="IPR001085">
    <property type="entry name" value="Ser_HO-MeTrfase"/>
</dbReference>
<comment type="catalytic activity">
    <reaction evidence="8">
        <text>(6R)-5,10-methylene-5,6,7,8-tetrahydrofolate + glycine + H2O = (6S)-5,6,7,8-tetrahydrofolate + L-serine</text>
        <dbReference type="Rhea" id="RHEA:15481"/>
        <dbReference type="ChEBI" id="CHEBI:15377"/>
        <dbReference type="ChEBI" id="CHEBI:15636"/>
        <dbReference type="ChEBI" id="CHEBI:33384"/>
        <dbReference type="ChEBI" id="CHEBI:57305"/>
        <dbReference type="ChEBI" id="CHEBI:57453"/>
        <dbReference type="EC" id="2.1.2.1"/>
    </reaction>
</comment>
<evidence type="ECO:0000259" key="9">
    <source>
        <dbReference type="Pfam" id="PF00464"/>
    </source>
</evidence>
<dbReference type="Gene3D" id="3.40.640.10">
    <property type="entry name" value="Type I PLP-dependent aspartate aminotransferase-like (Major domain)"/>
    <property type="match status" value="1"/>
</dbReference>
<dbReference type="STRING" id="5722.A2EAE3"/>
<evidence type="ECO:0000313" key="11">
    <source>
        <dbReference type="Proteomes" id="UP000001542"/>
    </source>
</evidence>
<dbReference type="AlphaFoldDB" id="A2EAE3"/>
<dbReference type="Pfam" id="PF00464">
    <property type="entry name" value="SHMT"/>
    <property type="match status" value="1"/>
</dbReference>
<dbReference type="InterPro" id="IPR039429">
    <property type="entry name" value="SHMT-like_dom"/>
</dbReference>
<dbReference type="InterPro" id="IPR015421">
    <property type="entry name" value="PyrdxlP-dep_Trfase_major"/>
</dbReference>
<dbReference type="InterPro" id="IPR019798">
    <property type="entry name" value="Ser_HO-MeTrfase_PLP_BS"/>
</dbReference>
<comment type="cofactor">
    <cofactor evidence="1 7 8">
        <name>pyridoxal 5'-phosphate</name>
        <dbReference type="ChEBI" id="CHEBI:597326"/>
    </cofactor>
</comment>
<dbReference type="GO" id="GO:0030170">
    <property type="term" value="F:pyridoxal phosphate binding"/>
    <property type="evidence" value="ECO:0000318"/>
    <property type="project" value="GO_Central"/>
</dbReference>
<dbReference type="Gene3D" id="3.90.1150.10">
    <property type="entry name" value="Aspartate Aminotransferase, domain 1"/>
    <property type="match status" value="1"/>
</dbReference>
<dbReference type="EMBL" id="DS113339">
    <property type="protein sequence ID" value="EAY10370.1"/>
    <property type="molecule type" value="Genomic_DNA"/>
</dbReference>
<dbReference type="EC" id="2.1.2.1" evidence="8"/>
<dbReference type="OrthoDB" id="10265628at2759"/>
<dbReference type="GO" id="GO:0004372">
    <property type="term" value="F:glycine hydroxymethyltransferase activity"/>
    <property type="evidence" value="ECO:0000318"/>
    <property type="project" value="GO_Central"/>
</dbReference>
<gene>
    <name evidence="10" type="ORF">TVAG_109540</name>
</gene>
<sequence length="451" mass="50405">MLKNVFHRFSSSWILSEKVLAEKDRVINEIHLNEVKRQKEGIELIASENYPSRACLAALSTHFNNKYAEGYPGARYYGGTKYVDELENETKRRALDLFNLNPKEWGVNVQALSGSPANLAVYTALLNPGDTFMGLKLSDGGHLTHGHKLKAKKVSSSSIFWNSEQYTLNPKTSLIDFEKLEQKAKELHPKLIVAGASAYPRFIDFKEFRKICNQTNSILMSDVAHYSGLIAAGLYPSPFEYSDIVTTTTHKTLRGPRGALVFFKKEYEKKINSAIFPTLQGGPHLHQIAAIAVALKEAKSEDFRNYQKQVLKNIKALCDYLQQNNIDIVSGGTDSHMALIDLRRYNVDGARVEFVLDQMGITTNKNTIPGGSVGLRVGSPAMTSRGLDENDFKKIAEFIVKGVKISKEIKSKSGKKLSDFKKLAKNNDNIREIKKTVTSFASKFPLPGYDD</sequence>
<evidence type="ECO:0000256" key="7">
    <source>
        <dbReference type="PIRSR" id="PIRSR000412-50"/>
    </source>
</evidence>
<dbReference type="KEGG" id="tva:4768304"/>
<feature type="modified residue" description="N6-(pyridoxal phosphate)lysine" evidence="7">
    <location>
        <position position="251"/>
    </location>
</feature>
<dbReference type="Proteomes" id="UP000001542">
    <property type="component" value="Unassembled WGS sequence"/>
</dbReference>
<dbReference type="HAMAP" id="MF_00051">
    <property type="entry name" value="SHMT"/>
    <property type="match status" value="1"/>
</dbReference>
<dbReference type="GO" id="GO:0046653">
    <property type="term" value="P:tetrahydrofolate metabolic process"/>
    <property type="evidence" value="ECO:0000318"/>
    <property type="project" value="GO_Central"/>
</dbReference>
<dbReference type="NCBIfam" id="NF000586">
    <property type="entry name" value="PRK00011.1"/>
    <property type="match status" value="1"/>
</dbReference>
<dbReference type="PANTHER" id="PTHR11680">
    <property type="entry name" value="SERINE HYDROXYMETHYLTRANSFERASE"/>
    <property type="match status" value="1"/>
</dbReference>
<comment type="similarity">
    <text evidence="3 8">Belongs to the SHMT family.</text>
</comment>
<organism evidence="10 11">
    <name type="scientific">Trichomonas vaginalis (strain ATCC PRA-98 / G3)</name>
    <dbReference type="NCBI Taxonomy" id="412133"/>
    <lineage>
        <taxon>Eukaryota</taxon>
        <taxon>Metamonada</taxon>
        <taxon>Parabasalia</taxon>
        <taxon>Trichomonadida</taxon>
        <taxon>Trichomonadidae</taxon>
        <taxon>Trichomonas</taxon>
    </lineage>
</organism>
<keyword evidence="4 8" id="KW-0554">One-carbon metabolism</keyword>
<feature type="domain" description="Serine hydroxymethyltransferase-like" evidence="9">
    <location>
        <begin position="21"/>
        <end position="399"/>
    </location>
</feature>
<dbReference type="UniPathway" id="UPA00193"/>
<dbReference type="GO" id="GO:0019264">
    <property type="term" value="P:glycine biosynthetic process from serine"/>
    <property type="evidence" value="ECO:0000318"/>
    <property type="project" value="GO_Central"/>
</dbReference>
<keyword evidence="11" id="KW-1185">Reference proteome</keyword>
<reference evidence="10" key="1">
    <citation type="submission" date="2006-10" db="EMBL/GenBank/DDBJ databases">
        <authorList>
            <person name="Amadeo P."/>
            <person name="Zhao Q."/>
            <person name="Wortman J."/>
            <person name="Fraser-Liggett C."/>
            <person name="Carlton J."/>
        </authorList>
    </citation>
    <scope>NUCLEOTIDE SEQUENCE</scope>
    <source>
        <strain evidence="10">G3</strain>
    </source>
</reference>
<protein>
    <recommendedName>
        <fullName evidence="8">Serine hydroxymethyltransferase</fullName>
        <ecNumber evidence="8">2.1.2.1</ecNumber>
    </recommendedName>
</protein>
<reference evidence="10" key="2">
    <citation type="journal article" date="2007" name="Science">
        <title>Draft genome sequence of the sexually transmitted pathogen Trichomonas vaginalis.</title>
        <authorList>
            <person name="Carlton J.M."/>
            <person name="Hirt R.P."/>
            <person name="Silva J.C."/>
            <person name="Delcher A.L."/>
            <person name="Schatz M."/>
            <person name="Zhao Q."/>
            <person name="Wortman J.R."/>
            <person name="Bidwell S.L."/>
            <person name="Alsmark U.C.M."/>
            <person name="Besteiro S."/>
            <person name="Sicheritz-Ponten T."/>
            <person name="Noel C.J."/>
            <person name="Dacks J.B."/>
            <person name="Foster P.G."/>
            <person name="Simillion C."/>
            <person name="Van de Peer Y."/>
            <person name="Miranda-Saavedra D."/>
            <person name="Barton G.J."/>
            <person name="Westrop G.D."/>
            <person name="Mueller S."/>
            <person name="Dessi D."/>
            <person name="Fiori P.L."/>
            <person name="Ren Q."/>
            <person name="Paulsen I."/>
            <person name="Zhang H."/>
            <person name="Bastida-Corcuera F.D."/>
            <person name="Simoes-Barbosa A."/>
            <person name="Brown M.T."/>
            <person name="Hayes R.D."/>
            <person name="Mukherjee M."/>
            <person name="Okumura C.Y."/>
            <person name="Schneider R."/>
            <person name="Smith A.J."/>
            <person name="Vanacova S."/>
            <person name="Villalvazo M."/>
            <person name="Haas B.J."/>
            <person name="Pertea M."/>
            <person name="Feldblyum T.V."/>
            <person name="Utterback T.R."/>
            <person name="Shu C.L."/>
            <person name="Osoegawa K."/>
            <person name="de Jong P.J."/>
            <person name="Hrdy I."/>
            <person name="Horvathova L."/>
            <person name="Zubacova Z."/>
            <person name="Dolezal P."/>
            <person name="Malik S.B."/>
            <person name="Logsdon J.M. Jr."/>
            <person name="Henze K."/>
            <person name="Gupta A."/>
            <person name="Wang C.C."/>
            <person name="Dunne R.L."/>
            <person name="Upcroft J.A."/>
            <person name="Upcroft P."/>
            <person name="White O."/>
            <person name="Salzberg S.L."/>
            <person name="Tang P."/>
            <person name="Chiu C.-H."/>
            <person name="Lee Y.-S."/>
            <person name="Embley T.M."/>
            <person name="Coombs G.H."/>
            <person name="Mottram J.C."/>
            <person name="Tachezy J."/>
            <person name="Fraser-Liggett C.M."/>
            <person name="Johnson P.J."/>
        </authorList>
    </citation>
    <scope>NUCLEOTIDE SEQUENCE [LARGE SCALE GENOMIC DNA]</scope>
    <source>
        <strain evidence="10">G3</strain>
    </source>
</reference>
<dbReference type="InterPro" id="IPR049943">
    <property type="entry name" value="Ser_HO-MeTrfase-like"/>
</dbReference>
<dbReference type="eggNOG" id="KOG2467">
    <property type="taxonomic scope" value="Eukaryota"/>
</dbReference>
<accession>A2EAE3</accession>
<dbReference type="InterPro" id="IPR015424">
    <property type="entry name" value="PyrdxlP-dep_Trfase"/>
</dbReference>
<dbReference type="InParanoid" id="A2EAE3"/>
<evidence type="ECO:0000256" key="4">
    <source>
        <dbReference type="ARBA" id="ARBA00022563"/>
    </source>
</evidence>
<dbReference type="VEuPathDB" id="TrichDB:TVAGG3_0924270"/>
<dbReference type="GO" id="GO:0005737">
    <property type="term" value="C:cytoplasm"/>
    <property type="evidence" value="ECO:0000318"/>
    <property type="project" value="GO_Central"/>
</dbReference>
<evidence type="ECO:0000256" key="3">
    <source>
        <dbReference type="ARBA" id="ARBA00006376"/>
    </source>
</evidence>
<name>A2EAE3_TRIV3</name>
<comment type="pathway">
    <text evidence="2 8">One-carbon metabolism; tetrahydrofolate interconversion.</text>
</comment>
<evidence type="ECO:0000313" key="10">
    <source>
        <dbReference type="EMBL" id="EAY10370.1"/>
    </source>
</evidence>
<dbReference type="CDD" id="cd00378">
    <property type="entry name" value="SHMT"/>
    <property type="match status" value="1"/>
</dbReference>